<evidence type="ECO:0000313" key="4">
    <source>
        <dbReference type="Proteomes" id="UP000224854"/>
    </source>
</evidence>
<evidence type="ECO:0000259" key="2">
    <source>
        <dbReference type="PROSITE" id="PS50076"/>
    </source>
</evidence>
<comment type="caution">
    <text evidence="3">The sequence shown here is derived from an EMBL/GenBank/DDBJ whole genome shotgun (WGS) entry which is preliminary data.</text>
</comment>
<dbReference type="CDD" id="cd06257">
    <property type="entry name" value="DnaJ"/>
    <property type="match status" value="1"/>
</dbReference>
<dbReference type="PROSITE" id="PS00636">
    <property type="entry name" value="DNAJ_1"/>
    <property type="match status" value="1"/>
</dbReference>
<dbReference type="SUPFAM" id="SSF46565">
    <property type="entry name" value="Chaperone J-domain"/>
    <property type="match status" value="1"/>
</dbReference>
<dbReference type="InterPro" id="IPR050817">
    <property type="entry name" value="DjlA_DnaK_co-chaperone"/>
</dbReference>
<dbReference type="InterPro" id="IPR018253">
    <property type="entry name" value="DnaJ_domain_CS"/>
</dbReference>
<dbReference type="PROSITE" id="PS50076">
    <property type="entry name" value="DNAJ_2"/>
    <property type="match status" value="1"/>
</dbReference>
<dbReference type="FunFam" id="1.10.287.110:FF:000096">
    <property type="entry name" value="DnaJ domain protein"/>
    <property type="match status" value="1"/>
</dbReference>
<gene>
    <name evidence="3" type="ORF">CDD82_5802</name>
</gene>
<dbReference type="Gene3D" id="1.10.287.110">
    <property type="entry name" value="DnaJ domain"/>
    <property type="match status" value="1"/>
</dbReference>
<dbReference type="PANTHER" id="PTHR24074">
    <property type="entry name" value="CO-CHAPERONE PROTEIN DJLA"/>
    <property type="match status" value="1"/>
</dbReference>
<feature type="compositionally biased region" description="Polar residues" evidence="1">
    <location>
        <begin position="512"/>
        <end position="524"/>
    </location>
</feature>
<dbReference type="EMBL" id="NJEU01000557">
    <property type="protein sequence ID" value="PHH72778.1"/>
    <property type="molecule type" value="Genomic_DNA"/>
</dbReference>
<keyword evidence="4" id="KW-1185">Reference proteome</keyword>
<dbReference type="InterPro" id="IPR001623">
    <property type="entry name" value="DnaJ_domain"/>
</dbReference>
<accession>A0A2C5Y3W2</accession>
<feature type="compositionally biased region" description="Basic and acidic residues" evidence="1">
    <location>
        <begin position="58"/>
        <end position="68"/>
    </location>
</feature>
<name>A0A2C5Y3W2_9HYPO</name>
<dbReference type="InterPro" id="IPR036869">
    <property type="entry name" value="J_dom_sf"/>
</dbReference>
<feature type="domain" description="J" evidence="2">
    <location>
        <begin position="6"/>
        <end position="72"/>
    </location>
</feature>
<feature type="compositionally biased region" description="Polar residues" evidence="1">
    <location>
        <begin position="103"/>
        <end position="113"/>
    </location>
</feature>
<feature type="compositionally biased region" description="Pro residues" evidence="1">
    <location>
        <begin position="580"/>
        <end position="592"/>
    </location>
</feature>
<protein>
    <recommendedName>
        <fullName evidence="2">J domain-containing protein</fullName>
    </recommendedName>
</protein>
<feature type="region of interest" description="Disordered" evidence="1">
    <location>
        <begin position="320"/>
        <end position="344"/>
    </location>
</feature>
<feature type="region of interest" description="Disordered" evidence="1">
    <location>
        <begin position="447"/>
        <end position="610"/>
    </location>
</feature>
<feature type="compositionally biased region" description="Basic and acidic residues" evidence="1">
    <location>
        <begin position="268"/>
        <end position="277"/>
    </location>
</feature>
<evidence type="ECO:0000313" key="3">
    <source>
        <dbReference type="EMBL" id="PHH72778.1"/>
    </source>
</evidence>
<dbReference type="Pfam" id="PF00226">
    <property type="entry name" value="DnaJ"/>
    <property type="match status" value="1"/>
</dbReference>
<evidence type="ECO:0000256" key="1">
    <source>
        <dbReference type="SAM" id="MobiDB-lite"/>
    </source>
</evidence>
<proteinExistence type="predicted"/>
<dbReference type="Proteomes" id="UP000224854">
    <property type="component" value="Unassembled WGS sequence"/>
</dbReference>
<reference evidence="3 4" key="1">
    <citation type="submission" date="2017-06" db="EMBL/GenBank/DDBJ databases">
        <title>Ant-infecting Ophiocordyceps genomes reveal a high diversity of potential behavioral manipulation genes and a possible major role for enterotoxins.</title>
        <authorList>
            <person name="De Bekker C."/>
            <person name="Evans H.C."/>
            <person name="Brachmann A."/>
            <person name="Hughes D.P."/>
        </authorList>
    </citation>
    <scope>NUCLEOTIDE SEQUENCE [LARGE SCALE GENOMIC DNA]</scope>
    <source>
        <strain evidence="3 4">1348a</strain>
    </source>
</reference>
<feature type="compositionally biased region" description="Basic and acidic residues" evidence="1">
    <location>
        <begin position="132"/>
        <end position="152"/>
    </location>
</feature>
<dbReference type="AlphaFoldDB" id="A0A2C5Y3W2"/>
<dbReference type="PRINTS" id="PR00625">
    <property type="entry name" value="JDOMAIN"/>
</dbReference>
<organism evidence="3 4">
    <name type="scientific">Ophiocordyceps australis</name>
    <dbReference type="NCBI Taxonomy" id="1399860"/>
    <lineage>
        <taxon>Eukaryota</taxon>
        <taxon>Fungi</taxon>
        <taxon>Dikarya</taxon>
        <taxon>Ascomycota</taxon>
        <taxon>Pezizomycotina</taxon>
        <taxon>Sordariomycetes</taxon>
        <taxon>Hypocreomycetidae</taxon>
        <taxon>Hypocreales</taxon>
        <taxon>Ophiocordycipitaceae</taxon>
        <taxon>Ophiocordyceps</taxon>
    </lineage>
</organism>
<dbReference type="SMART" id="SM00271">
    <property type="entry name" value="DnaJ"/>
    <property type="match status" value="1"/>
</dbReference>
<sequence>MAPSSDYYADLELPPTADVQEVKKQFKKLALKYHPDRNPGREDEVNSKFQTIQSAHEILSDPQRKAKYDATLGRTGRFPGSSGVRGNPWEHVSQQFPTPPRRNATTRNATSGAQRWRDRFSPGVPPTARQHPTADSEAKKNADRARASDHMRRNQQPPPPPPRTESAKQRAQASFGASKPGFHPRSAMTGDEPPVTNFNYSSRRATVEETRPPPPPPRQSRNPQHSSKIPDPLSHFKDNAESRQSTPYASHGGEKTNPFDGVPSRAKSMKDAQRNEDFSSSEGKASAGRKARSFSVPKPSQDDPANMFGKTNYAEQQANVPASNSPSMYGIPCSEQPPSAQSECPYGSSKSFGCTIYPSGASSKLCGISVFEQQQRVFLDQLINNLMLHKHMFGRKRSRFEAFEFARNLPEQKGASAGLDAAHMSKSSVDDINTQFSSQFCSDTWHFAAGNQESGGPGTPGPSAAQSHHSPAKQPFMSPPPPETAQPMGETLAQPSGFDANGWSDKFGPQTFVPQPTPGASISPTRPGRANSKKVRARPTVGTAAVVEDSSDDETYEWRGRNAQPKSATVESAQPMDIDSPPPPASAPPPSLSPRKIPVEPSRPEWRSGNGNVRAAEEIIGKPKANPVMNTAGSEDSHEFRANMADLKTVPPFVQPNSGLESLTDLNESLPFESKASNSIKPSKVHFLGFPTPPEAPRLPPAPGVPGLRPNTASWMKYLADFEIYLLQWDEFNGRVVDHFATRKALIQASRHTKGLSFLAARGDGEVQEYRNCVSQDNDVRRRWNAACEEHERRLDELMSFREIMK</sequence>
<dbReference type="OrthoDB" id="10250354at2759"/>
<feature type="region of interest" description="Disordered" evidence="1">
    <location>
        <begin position="55"/>
        <end position="308"/>
    </location>
</feature>